<name>I4HFU5_MICAE</name>
<dbReference type="Proteomes" id="UP000005291">
    <property type="component" value="Unassembled WGS sequence"/>
</dbReference>
<evidence type="ECO:0008006" key="3">
    <source>
        <dbReference type="Google" id="ProtNLM"/>
    </source>
</evidence>
<dbReference type="HOGENOM" id="CLU_3312759_0_0_3"/>
<comment type="caution">
    <text evidence="1">The sequence shown here is derived from an EMBL/GenBank/DDBJ whole genome shotgun (WGS) entry which is preliminary data.</text>
</comment>
<gene>
    <name evidence="1" type="ORF">MICAG_1160002</name>
</gene>
<sequence>MAYVTSEGFEKLKETTKTLAEYEGFPAHKLAIQQREKLL</sequence>
<proteinExistence type="predicted"/>
<dbReference type="Gene3D" id="1.20.5.1300">
    <property type="match status" value="1"/>
</dbReference>
<reference evidence="1 2" key="1">
    <citation type="submission" date="2012-04" db="EMBL/GenBank/DDBJ databases">
        <authorList>
            <person name="Genoscope - CEA"/>
        </authorList>
    </citation>
    <scope>NUCLEOTIDE SEQUENCE [LARGE SCALE GENOMIC DNA]</scope>
    <source>
        <strain evidence="1 2">9808</strain>
    </source>
</reference>
<evidence type="ECO:0000313" key="1">
    <source>
        <dbReference type="EMBL" id="CCI20919.1"/>
    </source>
</evidence>
<organism evidence="1 2">
    <name type="scientific">Microcystis aeruginosa PCC 9808</name>
    <dbReference type="NCBI Taxonomy" id="1160284"/>
    <lineage>
        <taxon>Bacteria</taxon>
        <taxon>Bacillati</taxon>
        <taxon>Cyanobacteriota</taxon>
        <taxon>Cyanophyceae</taxon>
        <taxon>Oscillatoriophycideae</taxon>
        <taxon>Chroococcales</taxon>
        <taxon>Microcystaceae</taxon>
        <taxon>Microcystis</taxon>
    </lineage>
</organism>
<evidence type="ECO:0000313" key="2">
    <source>
        <dbReference type="Proteomes" id="UP000005291"/>
    </source>
</evidence>
<dbReference type="AlphaFoldDB" id="I4HFU5"/>
<dbReference type="EMBL" id="CAIN01000020">
    <property type="protein sequence ID" value="CCI20919.1"/>
    <property type="molecule type" value="Genomic_DNA"/>
</dbReference>
<accession>I4HFU5</accession>
<dbReference type="RefSeq" id="WP_002791835.1">
    <property type="nucleotide sequence ID" value="NZ_HE973582.1"/>
</dbReference>
<protein>
    <recommendedName>
        <fullName evidence="3">Histidinol dehydrogenase</fullName>
    </recommendedName>
</protein>